<reference evidence="1 2" key="1">
    <citation type="journal article" date="2018" name="Sci. Rep.">
        <title>Genome sequence of the cauliflower mushroom Sparassis crispa (Hanabiratake) and its association with beneficial usage.</title>
        <authorList>
            <person name="Kiyama R."/>
            <person name="Furutani Y."/>
            <person name="Kawaguchi K."/>
            <person name="Nakanishi T."/>
        </authorList>
    </citation>
    <scope>NUCLEOTIDE SEQUENCE [LARGE SCALE GENOMIC DNA]</scope>
</reference>
<sequence>MPMRLFSGYEGRKFRVHAKVRLAFTSEDIPEVIVDSGVIAVGIESLRKDKRMR</sequence>
<proteinExistence type="predicted"/>
<evidence type="ECO:0000313" key="2">
    <source>
        <dbReference type="Proteomes" id="UP000287166"/>
    </source>
</evidence>
<evidence type="ECO:0000313" key="1">
    <source>
        <dbReference type="EMBL" id="GBE85476.1"/>
    </source>
</evidence>
<gene>
    <name evidence="1" type="ORF">SCP_0706630</name>
</gene>
<name>A0A401GTE1_9APHY</name>
<keyword evidence="2" id="KW-1185">Reference proteome</keyword>
<dbReference type="Proteomes" id="UP000287166">
    <property type="component" value="Unassembled WGS sequence"/>
</dbReference>
<dbReference type="EMBL" id="BFAD01000007">
    <property type="protein sequence ID" value="GBE85476.1"/>
    <property type="molecule type" value="Genomic_DNA"/>
</dbReference>
<dbReference type="GeneID" id="38782393"/>
<organism evidence="1 2">
    <name type="scientific">Sparassis crispa</name>
    <dbReference type="NCBI Taxonomy" id="139825"/>
    <lineage>
        <taxon>Eukaryota</taxon>
        <taxon>Fungi</taxon>
        <taxon>Dikarya</taxon>
        <taxon>Basidiomycota</taxon>
        <taxon>Agaricomycotina</taxon>
        <taxon>Agaricomycetes</taxon>
        <taxon>Polyporales</taxon>
        <taxon>Sparassidaceae</taxon>
        <taxon>Sparassis</taxon>
    </lineage>
</organism>
<dbReference type="RefSeq" id="XP_027616389.1">
    <property type="nucleotide sequence ID" value="XM_027760588.1"/>
</dbReference>
<accession>A0A401GTE1</accession>
<dbReference type="AlphaFoldDB" id="A0A401GTE1"/>
<dbReference type="InParanoid" id="A0A401GTE1"/>
<protein>
    <submittedName>
        <fullName evidence="1">Uncharacterized protein</fullName>
    </submittedName>
</protein>
<comment type="caution">
    <text evidence="1">The sequence shown here is derived from an EMBL/GenBank/DDBJ whole genome shotgun (WGS) entry which is preliminary data.</text>
</comment>